<accession>A0ACC0ZX02</accession>
<organism evidence="1 2">
    <name type="scientific">Pistacia atlantica</name>
    <dbReference type="NCBI Taxonomy" id="434234"/>
    <lineage>
        <taxon>Eukaryota</taxon>
        <taxon>Viridiplantae</taxon>
        <taxon>Streptophyta</taxon>
        <taxon>Embryophyta</taxon>
        <taxon>Tracheophyta</taxon>
        <taxon>Spermatophyta</taxon>
        <taxon>Magnoliopsida</taxon>
        <taxon>eudicotyledons</taxon>
        <taxon>Gunneridae</taxon>
        <taxon>Pentapetalae</taxon>
        <taxon>rosids</taxon>
        <taxon>malvids</taxon>
        <taxon>Sapindales</taxon>
        <taxon>Anacardiaceae</taxon>
        <taxon>Pistacia</taxon>
    </lineage>
</organism>
<comment type="caution">
    <text evidence="1">The sequence shown here is derived from an EMBL/GenBank/DDBJ whole genome shotgun (WGS) entry which is preliminary data.</text>
</comment>
<evidence type="ECO:0000313" key="1">
    <source>
        <dbReference type="EMBL" id="KAJ0079225.1"/>
    </source>
</evidence>
<gene>
    <name evidence="1" type="ORF">Patl1_23743</name>
</gene>
<keyword evidence="2" id="KW-1185">Reference proteome</keyword>
<dbReference type="EMBL" id="CM047909">
    <property type="protein sequence ID" value="KAJ0079225.1"/>
    <property type="molecule type" value="Genomic_DNA"/>
</dbReference>
<proteinExistence type="predicted"/>
<protein>
    <submittedName>
        <fullName evidence="1">Uncharacterized protein</fullName>
    </submittedName>
</protein>
<dbReference type="Proteomes" id="UP001164250">
    <property type="component" value="Chromosome 13"/>
</dbReference>
<evidence type="ECO:0000313" key="2">
    <source>
        <dbReference type="Proteomes" id="UP001164250"/>
    </source>
</evidence>
<name>A0ACC0ZX02_9ROSI</name>
<sequence>MSSQSAATNTHSRVTRAKAAAINSVQTSADVDHSADLDHPIACLTTTNVDVVPILATILDNNFSDSTLNVYCRECLLQNGCLQNAEELQCYVVVAKCGLLNAKELQCYVVVAKCDLLKKPLVELQCYVVVAKCDLLKKPLVGIDMLKSVICWCCRVVEVFSGNAEVKKYSIYSNAGTKEKMAIAGAAE</sequence>
<reference evidence="2" key="1">
    <citation type="journal article" date="2023" name="G3 (Bethesda)">
        <title>Genome assembly and association tests identify interacting loci associated with vigor, precocity, and sex in interspecific pistachio rootstocks.</title>
        <authorList>
            <person name="Palmer W."/>
            <person name="Jacygrad E."/>
            <person name="Sagayaradj S."/>
            <person name="Cavanaugh K."/>
            <person name="Han R."/>
            <person name="Bertier L."/>
            <person name="Beede B."/>
            <person name="Kafkas S."/>
            <person name="Golino D."/>
            <person name="Preece J."/>
            <person name="Michelmore R."/>
        </authorList>
    </citation>
    <scope>NUCLEOTIDE SEQUENCE [LARGE SCALE GENOMIC DNA]</scope>
</reference>